<dbReference type="NCBIfam" id="TIGR00229">
    <property type="entry name" value="sensory_box"/>
    <property type="match status" value="1"/>
</dbReference>
<dbReference type="PANTHER" id="PTHR43065:SF42">
    <property type="entry name" value="TWO-COMPONENT SENSOR PPRA"/>
    <property type="match status" value="1"/>
</dbReference>
<dbReference type="InterPro" id="IPR005467">
    <property type="entry name" value="His_kinase_dom"/>
</dbReference>
<dbReference type="Gene3D" id="1.10.287.130">
    <property type="match status" value="1"/>
</dbReference>
<dbReference type="GO" id="GO:0005524">
    <property type="term" value="F:ATP binding"/>
    <property type="evidence" value="ECO:0007669"/>
    <property type="project" value="UniProtKB-KW"/>
</dbReference>
<dbReference type="EC" id="2.7.13.3" evidence="2"/>
<dbReference type="InterPro" id="IPR036890">
    <property type="entry name" value="HATPase_C_sf"/>
</dbReference>
<evidence type="ECO:0000313" key="5">
    <source>
        <dbReference type="EMBL" id="WNH52787.1"/>
    </source>
</evidence>
<evidence type="ECO:0000256" key="3">
    <source>
        <dbReference type="ARBA" id="ARBA00022553"/>
    </source>
</evidence>
<evidence type="ECO:0000259" key="4">
    <source>
        <dbReference type="PROSITE" id="PS50109"/>
    </source>
</evidence>
<comment type="catalytic activity">
    <reaction evidence="1">
        <text>ATP + protein L-histidine = ADP + protein N-phospho-L-histidine.</text>
        <dbReference type="EC" id="2.7.13.3"/>
    </reaction>
</comment>
<dbReference type="RefSeq" id="WP_311191970.1">
    <property type="nucleotide sequence ID" value="NZ_CP115541.1"/>
</dbReference>
<keyword evidence="5" id="KW-0067">ATP-binding</keyword>
<sequence length="432" mass="47146">MNRYRQILEMLDDCIKEIDLDGVVAAVNGRGLKLLGAQHASQVVGKHWRDLWPASERSLIDEALRKASEGVNSEFEAACPDFNGVRRVWRVKVRPITEQGRVESILAVSTDFTSLEEASRASALLVESFDRGPDVGRLELESAMRRERALVDNLKSSEARLLATNLAYQQLEVRHFEATRLRDFAVAAQRAAELILLDAQKGEAVGQMLAGVVHDLNNFLHSATTAVDLVVDSGELTENNLRLLKAAELALQQGAEMSQRLVGFAREHPYLPESVDLHQLVTAMEVLLTQAVGSRAHLVIEPGEATCCAMVDRNTIERALLNLVVNARDACGPEDVIYVRTGYRVVAPEESNGSRSAGRYLTLTVSDTGAGMSEEVLSRIFEVYFTTKRVGEGSGLGLPQVHSAVTQAGGFVTVTSRVGKGTTFELALPRVA</sequence>
<name>A0ABY9YPF1_9GAMM</name>
<dbReference type="Gene3D" id="3.30.565.10">
    <property type="entry name" value="Histidine kinase-like ATPase, C-terminal domain"/>
    <property type="match status" value="1"/>
</dbReference>
<feature type="domain" description="Histidine kinase" evidence="4">
    <location>
        <begin position="211"/>
        <end position="432"/>
    </location>
</feature>
<dbReference type="Proteomes" id="UP001302072">
    <property type="component" value="Chromosome"/>
</dbReference>
<evidence type="ECO:0000313" key="6">
    <source>
        <dbReference type="Proteomes" id="UP001302072"/>
    </source>
</evidence>
<dbReference type="InterPro" id="IPR004358">
    <property type="entry name" value="Sig_transdc_His_kin-like_C"/>
</dbReference>
<dbReference type="SUPFAM" id="SSF55874">
    <property type="entry name" value="ATPase domain of HSP90 chaperone/DNA topoisomerase II/histidine kinase"/>
    <property type="match status" value="1"/>
</dbReference>
<dbReference type="EMBL" id="CP115541">
    <property type="protein sequence ID" value="WNH52787.1"/>
    <property type="molecule type" value="Genomic_DNA"/>
</dbReference>
<dbReference type="InterPro" id="IPR003661">
    <property type="entry name" value="HisK_dim/P_dom"/>
</dbReference>
<keyword evidence="5" id="KW-0547">Nucleotide-binding</keyword>
<dbReference type="Pfam" id="PF08448">
    <property type="entry name" value="PAS_4"/>
    <property type="match status" value="1"/>
</dbReference>
<gene>
    <name evidence="5" type="ORF">PDM29_00515</name>
</gene>
<dbReference type="PROSITE" id="PS50109">
    <property type="entry name" value="HIS_KIN"/>
    <property type="match status" value="1"/>
</dbReference>
<dbReference type="PANTHER" id="PTHR43065">
    <property type="entry name" value="SENSOR HISTIDINE KINASE"/>
    <property type="match status" value="1"/>
</dbReference>
<keyword evidence="3" id="KW-0597">Phosphoprotein</keyword>
<dbReference type="Gene3D" id="3.30.450.20">
    <property type="entry name" value="PAS domain"/>
    <property type="match status" value="1"/>
</dbReference>
<keyword evidence="6" id="KW-1185">Reference proteome</keyword>
<protein>
    <recommendedName>
        <fullName evidence="2">histidine kinase</fullName>
        <ecNumber evidence="2">2.7.13.3</ecNumber>
    </recommendedName>
</protein>
<dbReference type="PRINTS" id="PR00344">
    <property type="entry name" value="BCTRLSENSOR"/>
</dbReference>
<dbReference type="InterPro" id="IPR003594">
    <property type="entry name" value="HATPase_dom"/>
</dbReference>
<dbReference type="InterPro" id="IPR035965">
    <property type="entry name" value="PAS-like_dom_sf"/>
</dbReference>
<dbReference type="SMART" id="SM00091">
    <property type="entry name" value="PAS"/>
    <property type="match status" value="1"/>
</dbReference>
<accession>A0ABY9YPF1</accession>
<dbReference type="SUPFAM" id="SSF55785">
    <property type="entry name" value="PYP-like sensor domain (PAS domain)"/>
    <property type="match status" value="1"/>
</dbReference>
<dbReference type="InterPro" id="IPR000014">
    <property type="entry name" value="PAS"/>
</dbReference>
<dbReference type="Pfam" id="PF02518">
    <property type="entry name" value="HATPase_c"/>
    <property type="match status" value="1"/>
</dbReference>
<organism evidence="5 6">
    <name type="scientific">Stenotrophomonas oahuensis</name>
    <dbReference type="NCBI Taxonomy" id="3003271"/>
    <lineage>
        <taxon>Bacteria</taxon>
        <taxon>Pseudomonadati</taxon>
        <taxon>Pseudomonadota</taxon>
        <taxon>Gammaproteobacteria</taxon>
        <taxon>Lysobacterales</taxon>
        <taxon>Lysobacteraceae</taxon>
        <taxon>Stenotrophomonas</taxon>
    </lineage>
</organism>
<dbReference type="CDD" id="cd00082">
    <property type="entry name" value="HisKA"/>
    <property type="match status" value="1"/>
</dbReference>
<dbReference type="SMART" id="SM00387">
    <property type="entry name" value="HATPase_c"/>
    <property type="match status" value="1"/>
</dbReference>
<evidence type="ECO:0000256" key="1">
    <source>
        <dbReference type="ARBA" id="ARBA00000085"/>
    </source>
</evidence>
<evidence type="ECO:0000256" key="2">
    <source>
        <dbReference type="ARBA" id="ARBA00012438"/>
    </source>
</evidence>
<proteinExistence type="predicted"/>
<reference evidence="5 6" key="1">
    <citation type="submission" date="2022-12" db="EMBL/GenBank/DDBJ databases">
        <title>Two new species, Stenotrophomonas aracearum and Stenotrophomonas oahuensis, isolated from Anthurium (Araceae family) in Hawaii.</title>
        <authorList>
            <person name="Chunag S.C."/>
            <person name="Dobhal S."/>
            <person name="Alvarez A."/>
            <person name="Arif M."/>
        </authorList>
    </citation>
    <scope>NUCLEOTIDE SEQUENCE [LARGE SCALE GENOMIC DNA]</scope>
    <source>
        <strain evidence="5 6">A5586</strain>
    </source>
</reference>
<dbReference type="InterPro" id="IPR013656">
    <property type="entry name" value="PAS_4"/>
</dbReference>